<dbReference type="RefSeq" id="WP_077680800.1">
    <property type="nucleotide sequence ID" value="NZ_AP025497.1"/>
</dbReference>
<name>A0A4U1WAL0_9VIBR</name>
<accession>A0A4U1WAL0</accession>
<evidence type="ECO:0000313" key="6">
    <source>
        <dbReference type="Proteomes" id="UP000307574"/>
    </source>
</evidence>
<dbReference type="Proteomes" id="UP000305234">
    <property type="component" value="Unassembled WGS sequence"/>
</dbReference>
<dbReference type="Proteomes" id="UP000307574">
    <property type="component" value="Unassembled WGS sequence"/>
</dbReference>
<dbReference type="InterPro" id="IPR012495">
    <property type="entry name" value="TadE-like_dom"/>
</dbReference>
<dbReference type="EMBL" id="SYUW01000015">
    <property type="protein sequence ID" value="TKF26992.1"/>
    <property type="molecule type" value="Genomic_DNA"/>
</dbReference>
<comment type="caution">
    <text evidence="3">The sequence shown here is derived from an EMBL/GenBank/DDBJ whole genome shotgun (WGS) entry which is preliminary data.</text>
</comment>
<protein>
    <submittedName>
        <fullName evidence="3">Pilus assembly protein</fullName>
    </submittedName>
</protein>
<evidence type="ECO:0000256" key="1">
    <source>
        <dbReference type="SAM" id="Phobius"/>
    </source>
</evidence>
<keyword evidence="1" id="KW-0812">Transmembrane</keyword>
<evidence type="ECO:0000313" key="3">
    <source>
        <dbReference type="EMBL" id="TKF26992.1"/>
    </source>
</evidence>
<evidence type="ECO:0000259" key="2">
    <source>
        <dbReference type="Pfam" id="PF07811"/>
    </source>
</evidence>
<keyword evidence="1" id="KW-0472">Membrane</keyword>
<dbReference type="EMBL" id="SYUV01000005">
    <property type="protein sequence ID" value="TKF36756.1"/>
    <property type="molecule type" value="Genomic_DNA"/>
</dbReference>
<dbReference type="AlphaFoldDB" id="A0A4U1WAL0"/>
<gene>
    <name evidence="4" type="ORF">FCV50_01980</name>
    <name evidence="3" type="ORF">FCV52_05670</name>
</gene>
<dbReference type="Pfam" id="PF07811">
    <property type="entry name" value="TadE"/>
    <property type="match status" value="1"/>
</dbReference>
<evidence type="ECO:0000313" key="4">
    <source>
        <dbReference type="EMBL" id="TKF36756.1"/>
    </source>
</evidence>
<sequence length="146" mass="15673">MILSNRHQCGFAAVEMVLVAPVMLFFLVLVLELGNILIQHNVLSKSVQNGARYAVSEVYNTKGGTIATILEIKNVVVYGQSSVGTAILSTLTTSDVTVVPDPDSIGSGDYVQVSVTYDYVPNFLSIPFSTENFAIPLSATSVMRVL</sequence>
<reference evidence="5 6" key="1">
    <citation type="submission" date="2019-04" db="EMBL/GenBank/DDBJ databases">
        <title>A reverse ecology approach based on a biological definition of microbial populations.</title>
        <authorList>
            <person name="Arevalo P."/>
            <person name="Vaninsberghe D."/>
            <person name="Elsherbini J."/>
            <person name="Gore J."/>
            <person name="Polz M."/>
        </authorList>
    </citation>
    <scope>NUCLEOTIDE SEQUENCE [LARGE SCALE GENOMIC DNA]</scope>
    <source>
        <strain evidence="3 5">10N.261.46.E4</strain>
        <strain evidence="4 6">10N.261.46.F4</strain>
    </source>
</reference>
<organism evidence="3 5">
    <name type="scientific">Vibrio kanaloae</name>
    <dbReference type="NCBI Taxonomy" id="170673"/>
    <lineage>
        <taxon>Bacteria</taxon>
        <taxon>Pseudomonadati</taxon>
        <taxon>Pseudomonadota</taxon>
        <taxon>Gammaproteobacteria</taxon>
        <taxon>Vibrionales</taxon>
        <taxon>Vibrionaceae</taxon>
        <taxon>Vibrio</taxon>
    </lineage>
</organism>
<feature type="transmembrane region" description="Helical" evidence="1">
    <location>
        <begin position="12"/>
        <end position="38"/>
    </location>
</feature>
<keyword evidence="1" id="KW-1133">Transmembrane helix</keyword>
<evidence type="ECO:0000313" key="5">
    <source>
        <dbReference type="Proteomes" id="UP000305234"/>
    </source>
</evidence>
<dbReference type="GeneID" id="93965190"/>
<feature type="domain" description="TadE-like" evidence="2">
    <location>
        <begin position="10"/>
        <end position="52"/>
    </location>
</feature>
<proteinExistence type="predicted"/>